<dbReference type="RefSeq" id="WP_205281732.1">
    <property type="nucleotide sequence ID" value="NZ_JAFFPU010000086.1"/>
</dbReference>
<protein>
    <submittedName>
        <fullName evidence="1">Uncharacterized protein</fullName>
    </submittedName>
</protein>
<comment type="caution">
    <text evidence="1">The sequence shown here is derived from an EMBL/GenBank/DDBJ whole genome shotgun (WGS) entry which is preliminary data.</text>
</comment>
<keyword evidence="2" id="KW-1185">Reference proteome</keyword>
<evidence type="ECO:0000313" key="1">
    <source>
        <dbReference type="EMBL" id="MBM9579805.1"/>
    </source>
</evidence>
<gene>
    <name evidence="1" type="ORF">JWG45_21900</name>
</gene>
<accession>A0ABS2UHD5</accession>
<organism evidence="1 2">
    <name type="scientific">Leptospira ainlahdjerensis</name>
    <dbReference type="NCBI Taxonomy" id="2810033"/>
    <lineage>
        <taxon>Bacteria</taxon>
        <taxon>Pseudomonadati</taxon>
        <taxon>Spirochaetota</taxon>
        <taxon>Spirochaetia</taxon>
        <taxon>Leptospirales</taxon>
        <taxon>Leptospiraceae</taxon>
        <taxon>Leptospira</taxon>
    </lineage>
</organism>
<evidence type="ECO:0000313" key="2">
    <source>
        <dbReference type="Proteomes" id="UP000724686"/>
    </source>
</evidence>
<dbReference type="EMBL" id="JAFFPU010000086">
    <property type="protein sequence ID" value="MBM9579805.1"/>
    <property type="molecule type" value="Genomic_DNA"/>
</dbReference>
<sequence>MKVARPALILGGGAGGGKIPEIFLYHRISLFTSQNSLVGTPTKFLLESE</sequence>
<dbReference type="Proteomes" id="UP000724686">
    <property type="component" value="Unassembled WGS sequence"/>
</dbReference>
<reference evidence="1 2" key="1">
    <citation type="submission" date="2021-02" db="EMBL/GenBank/DDBJ databases">
        <title>Leptospira ainlahdjerensis sp. nov., Leptospira ainazelensis sp. nov., Leptospira abararensis sp. nov. and Leptospira chreensis sp. nov., four new species isolated from water sources in Algeria.</title>
        <authorList>
            <person name="Amara Korba A."/>
            <person name="Kainiu M."/>
            <person name="Vincent A.T."/>
            <person name="Mariet J.-F."/>
            <person name="Veyrier F.J."/>
            <person name="Goarant C."/>
            <person name="Picardeau M."/>
        </authorList>
    </citation>
    <scope>NUCLEOTIDE SEQUENCE [LARGE SCALE GENOMIC DNA]</scope>
    <source>
        <strain evidence="1 2">201903070</strain>
    </source>
</reference>
<name>A0ABS2UHD5_9LEPT</name>
<proteinExistence type="predicted"/>